<reference evidence="2 3" key="1">
    <citation type="submission" date="2018-11" db="EMBL/GenBank/DDBJ databases">
        <authorList>
            <consortium name="Pathogen Informatics"/>
        </authorList>
    </citation>
    <scope>NUCLEOTIDE SEQUENCE [LARGE SCALE GENOMIC DNA]</scope>
</reference>
<accession>A0A3P7P9A1</accession>
<dbReference type="Proteomes" id="UP000281553">
    <property type="component" value="Unassembled WGS sequence"/>
</dbReference>
<keyword evidence="3" id="KW-1185">Reference proteome</keyword>
<protein>
    <submittedName>
        <fullName evidence="2">Uncharacterized protein</fullName>
    </submittedName>
</protein>
<name>A0A3P7P9A1_DIBLA</name>
<dbReference type="OrthoDB" id="9996895at2759"/>
<gene>
    <name evidence="2" type="ORF">DILT_LOCUS12473</name>
</gene>
<evidence type="ECO:0000313" key="3">
    <source>
        <dbReference type="Proteomes" id="UP000281553"/>
    </source>
</evidence>
<feature type="non-terminal residue" evidence="2">
    <location>
        <position position="1"/>
    </location>
</feature>
<organism evidence="2 3">
    <name type="scientific">Dibothriocephalus latus</name>
    <name type="common">Fish tapeworm</name>
    <name type="synonym">Diphyllobothrium latum</name>
    <dbReference type="NCBI Taxonomy" id="60516"/>
    <lineage>
        <taxon>Eukaryota</taxon>
        <taxon>Metazoa</taxon>
        <taxon>Spiralia</taxon>
        <taxon>Lophotrochozoa</taxon>
        <taxon>Platyhelminthes</taxon>
        <taxon>Cestoda</taxon>
        <taxon>Eucestoda</taxon>
        <taxon>Diphyllobothriidea</taxon>
        <taxon>Diphyllobothriidae</taxon>
        <taxon>Dibothriocephalus</taxon>
    </lineage>
</organism>
<feature type="region of interest" description="Disordered" evidence="1">
    <location>
        <begin position="145"/>
        <end position="185"/>
    </location>
</feature>
<evidence type="ECO:0000313" key="2">
    <source>
        <dbReference type="EMBL" id="VDN16642.1"/>
    </source>
</evidence>
<feature type="compositionally biased region" description="Polar residues" evidence="1">
    <location>
        <begin position="161"/>
        <end position="170"/>
    </location>
</feature>
<dbReference type="AlphaFoldDB" id="A0A3P7P9A1"/>
<sequence length="424" mass="46597">TAVEPFLRKICDREKRVINPVLPNLLSSLQSSEAFLEQSGTRTLDARLLATTDHFHDIRRALNETNFCSHSSAPSSAVDYVQASKKATNARDRDLLNSFIERFPALLSLTIPSVRPLPTGSSSTMKVDSQADVFDGIFDSEADYVEPSRSSSTEGRENQSPEKSAQKSGLSTAAPSPAPTPSVGSYNTTSTSFATCLSCLGDACDTLTGIDPLGRRSAFRGEGTWRDLTSLVFELYLQRLFDPDLRSLLLFTNSSDVLFIKILRLNLRPVRCPLSFRAQVVSYRDQQRPTCLADFMLPYGATASKCVFELLYIIYVNFCAKTTASQSLSSMDSMRQNPNVPLALGLRETSQDYLPSLRTIARLESDRRCCSAQRRYDLAVFSALPPYPSRLHETTRDAAVGIGPASIISRCSNIGTSSGQTFSV</sequence>
<dbReference type="EMBL" id="UYRU01066579">
    <property type="protein sequence ID" value="VDN16642.1"/>
    <property type="molecule type" value="Genomic_DNA"/>
</dbReference>
<evidence type="ECO:0000256" key="1">
    <source>
        <dbReference type="SAM" id="MobiDB-lite"/>
    </source>
</evidence>
<proteinExistence type="predicted"/>